<dbReference type="Gene3D" id="1.10.630.10">
    <property type="entry name" value="Cytochrome P450"/>
    <property type="match status" value="1"/>
</dbReference>
<dbReference type="InterPro" id="IPR002401">
    <property type="entry name" value="Cyt_P450_E_grp-I"/>
</dbReference>
<dbReference type="GO" id="GO:0016705">
    <property type="term" value="F:oxidoreductase activity, acting on paired donors, with incorporation or reduction of molecular oxygen"/>
    <property type="evidence" value="ECO:0007669"/>
    <property type="project" value="InterPro"/>
</dbReference>
<dbReference type="RefSeq" id="XP_023622288.1">
    <property type="nucleotide sequence ID" value="XM_023766520.1"/>
</dbReference>
<protein>
    <submittedName>
        <fullName evidence="7">Related to cytochrome P450 21</fullName>
    </submittedName>
</protein>
<evidence type="ECO:0000256" key="1">
    <source>
        <dbReference type="ARBA" id="ARBA00001971"/>
    </source>
</evidence>
<evidence type="ECO:0000256" key="4">
    <source>
        <dbReference type="ARBA" id="ARBA00023004"/>
    </source>
</evidence>
<proteinExistence type="inferred from homology"/>
<dbReference type="GO" id="GO:0004497">
    <property type="term" value="F:monooxygenase activity"/>
    <property type="evidence" value="ECO:0007669"/>
    <property type="project" value="UniProtKB-KW"/>
</dbReference>
<dbReference type="PANTHER" id="PTHR24305:SF166">
    <property type="entry name" value="CYTOCHROME P450 12A4, MITOCHONDRIAL-RELATED"/>
    <property type="match status" value="1"/>
</dbReference>
<sequence length="427" mass="47487">MWGADTLLMVSPQARREVMSTQAYSNFERPWPARKRLQTTTGNGLLVVEGEEHKFQRKGLLPAFSTQQIRSLAPVMWEKSAELIRVLREHVQNNPDEDVIIHNWVSHAALDIIGVASWGTDFCAVSQPQSRLVSKYRAAINPHKASLLDMLLLATLPLSVTLSLPTKRAKQIRQGQQEMRKAARHAVQERKQSGLEHRKDLLSVAMRSGVFTDEKLVETLLTFVAAGHETSATAAMWTCFHLACHPDVQSQLREQVRSQLPSPTAAASDAKINWDELEAIPLLRAVSLEAMRLSSPVAGLQRVAIRDTFIAGQVIPRGTNLVDNFWATSQLFCDRPEEFSPERWLGVDEDKRRNGAIGNFEYSMFSHGTRACIGQGFARLEQLALIAALVGSFELTCADHARPAVILGVTAAPVKPIKLRLRPLSGW</sequence>
<keyword evidence="3 5" id="KW-0479">Metal-binding</keyword>
<accession>A0A2D3UMJ8</accession>
<evidence type="ECO:0000313" key="7">
    <source>
        <dbReference type="EMBL" id="CZT15391.1"/>
    </source>
</evidence>
<dbReference type="Proteomes" id="UP000225277">
    <property type="component" value="Unassembled WGS sequence"/>
</dbReference>
<dbReference type="GO" id="GO:0005506">
    <property type="term" value="F:iron ion binding"/>
    <property type="evidence" value="ECO:0007669"/>
    <property type="project" value="InterPro"/>
</dbReference>
<dbReference type="OrthoDB" id="1470350at2759"/>
<dbReference type="PROSITE" id="PS00086">
    <property type="entry name" value="CYTOCHROME_P450"/>
    <property type="match status" value="1"/>
</dbReference>
<evidence type="ECO:0000256" key="6">
    <source>
        <dbReference type="RuleBase" id="RU000461"/>
    </source>
</evidence>
<organism evidence="7 8">
    <name type="scientific">Ramularia collo-cygni</name>
    <dbReference type="NCBI Taxonomy" id="112498"/>
    <lineage>
        <taxon>Eukaryota</taxon>
        <taxon>Fungi</taxon>
        <taxon>Dikarya</taxon>
        <taxon>Ascomycota</taxon>
        <taxon>Pezizomycotina</taxon>
        <taxon>Dothideomycetes</taxon>
        <taxon>Dothideomycetidae</taxon>
        <taxon>Mycosphaerellales</taxon>
        <taxon>Mycosphaerellaceae</taxon>
        <taxon>Ramularia</taxon>
    </lineage>
</organism>
<dbReference type="AlphaFoldDB" id="A0A2D3UMJ8"/>
<evidence type="ECO:0000256" key="5">
    <source>
        <dbReference type="PIRSR" id="PIRSR602401-1"/>
    </source>
</evidence>
<evidence type="ECO:0000313" key="8">
    <source>
        <dbReference type="Proteomes" id="UP000225277"/>
    </source>
</evidence>
<dbReference type="STRING" id="112498.A0A2D3UMJ8"/>
<keyword evidence="6" id="KW-0503">Monooxygenase</keyword>
<dbReference type="GO" id="GO:0020037">
    <property type="term" value="F:heme binding"/>
    <property type="evidence" value="ECO:0007669"/>
    <property type="project" value="InterPro"/>
</dbReference>
<dbReference type="InterPro" id="IPR001128">
    <property type="entry name" value="Cyt_P450"/>
</dbReference>
<feature type="binding site" description="axial binding residue" evidence="5">
    <location>
        <position position="372"/>
    </location>
    <ligand>
        <name>heme</name>
        <dbReference type="ChEBI" id="CHEBI:30413"/>
    </ligand>
    <ligandPart>
        <name>Fe</name>
        <dbReference type="ChEBI" id="CHEBI:18248"/>
    </ligandPart>
</feature>
<name>A0A2D3UMJ8_9PEZI</name>
<gene>
    <name evidence="7" type="ORF">RCC_01255</name>
</gene>
<dbReference type="SUPFAM" id="SSF48264">
    <property type="entry name" value="Cytochrome P450"/>
    <property type="match status" value="1"/>
</dbReference>
<dbReference type="PANTHER" id="PTHR24305">
    <property type="entry name" value="CYTOCHROME P450"/>
    <property type="match status" value="1"/>
</dbReference>
<dbReference type="Pfam" id="PF00067">
    <property type="entry name" value="p450"/>
    <property type="match status" value="1"/>
</dbReference>
<dbReference type="InterPro" id="IPR050121">
    <property type="entry name" value="Cytochrome_P450_monoxygenase"/>
</dbReference>
<dbReference type="InterPro" id="IPR017972">
    <property type="entry name" value="Cyt_P450_CS"/>
</dbReference>
<keyword evidence="5 6" id="KW-0349">Heme</keyword>
<dbReference type="InterPro" id="IPR036396">
    <property type="entry name" value="Cyt_P450_sf"/>
</dbReference>
<keyword evidence="8" id="KW-1185">Reference proteome</keyword>
<keyword evidence="4 5" id="KW-0408">Iron</keyword>
<comment type="cofactor">
    <cofactor evidence="1 5">
        <name>heme</name>
        <dbReference type="ChEBI" id="CHEBI:30413"/>
    </cofactor>
</comment>
<keyword evidence="6" id="KW-0560">Oxidoreductase</keyword>
<evidence type="ECO:0000256" key="3">
    <source>
        <dbReference type="ARBA" id="ARBA00022723"/>
    </source>
</evidence>
<evidence type="ECO:0000256" key="2">
    <source>
        <dbReference type="ARBA" id="ARBA00010617"/>
    </source>
</evidence>
<dbReference type="EMBL" id="FJUY01000001">
    <property type="protein sequence ID" value="CZT15391.1"/>
    <property type="molecule type" value="Genomic_DNA"/>
</dbReference>
<comment type="similarity">
    <text evidence="2 6">Belongs to the cytochrome P450 family.</text>
</comment>
<dbReference type="GeneID" id="35596539"/>
<dbReference type="PRINTS" id="PR00463">
    <property type="entry name" value="EP450I"/>
</dbReference>
<reference evidence="7 8" key="1">
    <citation type="submission" date="2016-03" db="EMBL/GenBank/DDBJ databases">
        <authorList>
            <person name="Ploux O."/>
        </authorList>
    </citation>
    <scope>NUCLEOTIDE SEQUENCE [LARGE SCALE GENOMIC DNA]</scope>
    <source>
        <strain evidence="7 8">URUG2</strain>
    </source>
</reference>
<dbReference type="PRINTS" id="PR00385">
    <property type="entry name" value="P450"/>
</dbReference>